<dbReference type="RefSeq" id="WP_160734712.1">
    <property type="nucleotide sequence ID" value="NZ_WTYT01000001.1"/>
</dbReference>
<keyword evidence="3" id="KW-0378">Hydrolase</keyword>
<feature type="chain" id="PRO_5026108439" evidence="2">
    <location>
        <begin position="36"/>
        <end position="529"/>
    </location>
</feature>
<keyword evidence="1" id="KW-0472">Membrane</keyword>
<feature type="signal peptide" evidence="2">
    <location>
        <begin position="1"/>
        <end position="35"/>
    </location>
</feature>
<dbReference type="Proteomes" id="UP000438476">
    <property type="component" value="Unassembled WGS sequence"/>
</dbReference>
<feature type="transmembrane region" description="Helical" evidence="1">
    <location>
        <begin position="310"/>
        <end position="330"/>
    </location>
</feature>
<keyword evidence="2" id="KW-0732">Signal</keyword>
<dbReference type="GO" id="GO:0004252">
    <property type="term" value="F:serine-type endopeptidase activity"/>
    <property type="evidence" value="ECO:0007669"/>
    <property type="project" value="InterPro"/>
</dbReference>
<keyword evidence="1" id="KW-0812">Transmembrane</keyword>
<comment type="caution">
    <text evidence="3">The sequence shown here is derived from an EMBL/GenBank/DDBJ whole genome shotgun (WGS) entry which is preliminary data.</text>
</comment>
<dbReference type="GO" id="GO:0006508">
    <property type="term" value="P:proteolysis"/>
    <property type="evidence" value="ECO:0007669"/>
    <property type="project" value="UniProtKB-KW"/>
</dbReference>
<evidence type="ECO:0000313" key="3">
    <source>
        <dbReference type="EMBL" id="MXO64259.1"/>
    </source>
</evidence>
<name>A0A6I4T2A6_9SPHN</name>
<feature type="transmembrane region" description="Helical" evidence="1">
    <location>
        <begin position="339"/>
        <end position="359"/>
    </location>
</feature>
<dbReference type="SUPFAM" id="SSF50494">
    <property type="entry name" value="Trypsin-like serine proteases"/>
    <property type="match status" value="1"/>
</dbReference>
<gene>
    <name evidence="3" type="ORF">GRI91_00595</name>
</gene>
<protein>
    <submittedName>
        <fullName evidence="3">Trypsin-like serine protease</fullName>
    </submittedName>
</protein>
<reference evidence="3 4" key="1">
    <citation type="submission" date="2019-12" db="EMBL/GenBank/DDBJ databases">
        <title>Genomic-based taxomic classification of the family Erythrobacteraceae.</title>
        <authorList>
            <person name="Xu L."/>
        </authorList>
    </citation>
    <scope>NUCLEOTIDE SEQUENCE [LARGE SCALE GENOMIC DNA]</scope>
    <source>
        <strain evidence="3 4">LMG 29518</strain>
    </source>
</reference>
<sequence>MVTQLSARHTRIVTHLLIACIAILAAAAPIMPAHADPADINAAARGVVRVVIVGDDGDEVYAVSHGSGFAVSPERIITNAHVVQEAVDDPSLSIGIVPADGENAVYGRLISVSPRNDLALIETTSPLNLPPLSIASGNGADSGPVVSVGYPMNVDRAQGLNMEDIFHSTPPVKSTGFLSGRRPSRDFDTLLHTAPIARGNSGGPLLDECGRVIGVNSFGAESGGADAEFFFAVSTRELLPFLRANDVSPKTNGLACRSLADLNQEERQRAQREQMMAQQKANQAEAALAHRRDEIRRTVNYTLISEREDGMAIALLLLIIALGGGGYAVLSHREGKRRAVAIAGGITILSVVGAMISWISRPDFSSAQDRVERVLRAEMEAEEDTGVIPAGDTAQQVTKQCTLDVSRSRITGSANDSLDFKWNDNGCVNERTQYGLSNGEWSRVFVPSSEAAVTISRFDPQSGKYSMDRYLLGRDDLAKAREARGDYQTPECGGLDAAREVGASQDRVISLLPDQPNERLVYSCTDKSE</sequence>
<dbReference type="InterPro" id="IPR043504">
    <property type="entry name" value="Peptidase_S1_PA_chymotrypsin"/>
</dbReference>
<keyword evidence="3" id="KW-0645">Protease</keyword>
<evidence type="ECO:0000256" key="1">
    <source>
        <dbReference type="SAM" id="Phobius"/>
    </source>
</evidence>
<dbReference type="InterPro" id="IPR009003">
    <property type="entry name" value="Peptidase_S1_PA"/>
</dbReference>
<dbReference type="PRINTS" id="PR00834">
    <property type="entry name" value="PROTEASES2C"/>
</dbReference>
<evidence type="ECO:0000313" key="4">
    <source>
        <dbReference type="Proteomes" id="UP000438476"/>
    </source>
</evidence>
<dbReference type="PANTHER" id="PTHR43019:SF46">
    <property type="entry name" value="SERINE PROTEASE"/>
    <property type="match status" value="1"/>
</dbReference>
<evidence type="ECO:0000256" key="2">
    <source>
        <dbReference type="SAM" id="SignalP"/>
    </source>
</evidence>
<organism evidence="3 4">
    <name type="scientific">Altericroceibacterium endophyticum</name>
    <dbReference type="NCBI Taxonomy" id="1808508"/>
    <lineage>
        <taxon>Bacteria</taxon>
        <taxon>Pseudomonadati</taxon>
        <taxon>Pseudomonadota</taxon>
        <taxon>Alphaproteobacteria</taxon>
        <taxon>Sphingomonadales</taxon>
        <taxon>Erythrobacteraceae</taxon>
        <taxon>Altericroceibacterium</taxon>
    </lineage>
</organism>
<dbReference type="InterPro" id="IPR001940">
    <property type="entry name" value="Peptidase_S1C"/>
</dbReference>
<proteinExistence type="predicted"/>
<dbReference type="EMBL" id="WTYT01000001">
    <property type="protein sequence ID" value="MXO64259.1"/>
    <property type="molecule type" value="Genomic_DNA"/>
</dbReference>
<keyword evidence="4" id="KW-1185">Reference proteome</keyword>
<dbReference type="OrthoDB" id="9766361at2"/>
<dbReference type="Gene3D" id="2.40.10.10">
    <property type="entry name" value="Trypsin-like serine proteases"/>
    <property type="match status" value="2"/>
</dbReference>
<keyword evidence="1" id="KW-1133">Transmembrane helix</keyword>
<dbReference type="Pfam" id="PF13365">
    <property type="entry name" value="Trypsin_2"/>
    <property type="match status" value="1"/>
</dbReference>
<dbReference type="PANTHER" id="PTHR43019">
    <property type="entry name" value="SERINE ENDOPROTEASE DEGS"/>
    <property type="match status" value="1"/>
</dbReference>
<accession>A0A6I4T2A6</accession>
<dbReference type="AlphaFoldDB" id="A0A6I4T2A6"/>